<feature type="region of interest" description="Disordered" evidence="1">
    <location>
        <begin position="181"/>
        <end position="200"/>
    </location>
</feature>
<sequence length="236" mass="24283">MNIEGVVDIGEDGNTITNSTTAATTPDQTDPTTAGDDLTESVTVDGCVDTDGDGDCDSTDPDINDPCNFTAGSIPDTSNAIWAAADCDGDGDPNGTDPNPNDPCDFTAGTTAPVDPMMAGTPAQTSYDIWAAADCDGDGVTNGQEVIDMTGPYDLCAYLPASQDYTVTTMAFQDEDCDGDGVTNGNEIDPDNNGVDDGNGTDVMDPCSYEPLLVTEAQTGAWILADCDGDGGPEWK</sequence>
<feature type="compositionally biased region" description="Low complexity" evidence="1">
    <location>
        <begin position="14"/>
        <end position="33"/>
    </location>
</feature>
<name>A0A090WNY0_NONUL</name>
<protein>
    <submittedName>
        <fullName evidence="2">GTP-binding protein EngA</fullName>
    </submittedName>
</protein>
<dbReference type="Proteomes" id="UP000029647">
    <property type="component" value="Unassembled WGS sequence"/>
</dbReference>
<gene>
    <name evidence="2" type="ORF">JCM19275_1322</name>
</gene>
<comment type="caution">
    <text evidence="2">The sequence shown here is derived from an EMBL/GenBank/DDBJ whole genome shotgun (WGS) entry which is preliminary data.</text>
</comment>
<evidence type="ECO:0000313" key="3">
    <source>
        <dbReference type="Proteomes" id="UP000029647"/>
    </source>
</evidence>
<feature type="region of interest" description="Disordered" evidence="1">
    <location>
        <begin position="1"/>
        <end position="41"/>
    </location>
</feature>
<reference evidence="2 3" key="1">
    <citation type="journal article" date="2014" name="Genome Announc.">
        <title>Draft Genome Sequences of Marine Flavobacterium Nonlabens Strains NR17, NR24, NR27, NR32, NR33, and Ara13.</title>
        <authorList>
            <person name="Nakanishi M."/>
            <person name="Meirelles P."/>
            <person name="Suzuki R."/>
            <person name="Takatani N."/>
            <person name="Mino S."/>
            <person name="Suda W."/>
            <person name="Oshima K."/>
            <person name="Hattori M."/>
            <person name="Ohkuma M."/>
            <person name="Hosokawa M."/>
            <person name="Miyashita K."/>
            <person name="Thompson F.L."/>
            <person name="Niwa A."/>
            <person name="Sawabe T."/>
            <person name="Sawabe T."/>
        </authorList>
    </citation>
    <scope>NUCLEOTIDE SEQUENCE [LARGE SCALE GENOMIC DNA]</scope>
    <source>
        <strain evidence="3">JCM19275</strain>
    </source>
</reference>
<dbReference type="AlphaFoldDB" id="A0A090WNY0"/>
<organism evidence="2 3">
    <name type="scientific">Nonlabens ulvanivorans</name>
    <name type="common">Persicivirga ulvanivorans</name>
    <dbReference type="NCBI Taxonomy" id="906888"/>
    <lineage>
        <taxon>Bacteria</taxon>
        <taxon>Pseudomonadati</taxon>
        <taxon>Bacteroidota</taxon>
        <taxon>Flavobacteriia</taxon>
        <taxon>Flavobacteriales</taxon>
        <taxon>Flavobacteriaceae</taxon>
        <taxon>Nonlabens</taxon>
    </lineage>
</organism>
<feature type="compositionally biased region" description="Low complexity" evidence="1">
    <location>
        <begin position="191"/>
        <end position="200"/>
    </location>
</feature>
<evidence type="ECO:0000256" key="1">
    <source>
        <dbReference type="SAM" id="MobiDB-lite"/>
    </source>
</evidence>
<proteinExistence type="predicted"/>
<accession>A0A090WNY0</accession>
<dbReference type="EMBL" id="BBNT01000024">
    <property type="protein sequence ID" value="GAL77089.1"/>
    <property type="molecule type" value="Genomic_DNA"/>
</dbReference>
<evidence type="ECO:0000313" key="2">
    <source>
        <dbReference type="EMBL" id="GAL77089.1"/>
    </source>
</evidence>